<feature type="region of interest" description="Disordered" evidence="1">
    <location>
        <begin position="1"/>
        <end position="23"/>
    </location>
</feature>
<dbReference type="Proteomes" id="UP001385951">
    <property type="component" value="Unassembled WGS sequence"/>
</dbReference>
<sequence>MAAIIKSEDQDSWGGGTGGSSQKAVQVDALGGIKCQVATHICQGIFKCNQLRSSLIDGCQRFEVKNEDRRIIWDAE</sequence>
<protein>
    <submittedName>
        <fullName evidence="2">Uncharacterized protein</fullName>
    </submittedName>
</protein>
<dbReference type="EMBL" id="JASBNA010000035">
    <property type="protein sequence ID" value="KAK7682461.1"/>
    <property type="molecule type" value="Genomic_DNA"/>
</dbReference>
<accession>A0AAW0FP52</accession>
<proteinExistence type="predicted"/>
<evidence type="ECO:0000313" key="2">
    <source>
        <dbReference type="EMBL" id="KAK7682461.1"/>
    </source>
</evidence>
<comment type="caution">
    <text evidence="2">The sequence shown here is derived from an EMBL/GenBank/DDBJ whole genome shotgun (WGS) entry which is preliminary data.</text>
</comment>
<reference evidence="2 3" key="1">
    <citation type="submission" date="2022-09" db="EMBL/GenBank/DDBJ databases">
        <authorList>
            <person name="Palmer J.M."/>
        </authorList>
    </citation>
    <scope>NUCLEOTIDE SEQUENCE [LARGE SCALE GENOMIC DNA]</scope>
    <source>
        <strain evidence="2 3">DSM 7382</strain>
    </source>
</reference>
<keyword evidence="3" id="KW-1185">Reference proteome</keyword>
<evidence type="ECO:0000256" key="1">
    <source>
        <dbReference type="SAM" id="MobiDB-lite"/>
    </source>
</evidence>
<dbReference type="AlphaFoldDB" id="A0AAW0FP52"/>
<evidence type="ECO:0000313" key="3">
    <source>
        <dbReference type="Proteomes" id="UP001385951"/>
    </source>
</evidence>
<name>A0AAW0FP52_9APHY</name>
<organism evidence="2 3">
    <name type="scientific">Cerrena zonata</name>
    <dbReference type="NCBI Taxonomy" id="2478898"/>
    <lineage>
        <taxon>Eukaryota</taxon>
        <taxon>Fungi</taxon>
        <taxon>Dikarya</taxon>
        <taxon>Basidiomycota</taxon>
        <taxon>Agaricomycotina</taxon>
        <taxon>Agaricomycetes</taxon>
        <taxon>Polyporales</taxon>
        <taxon>Cerrenaceae</taxon>
        <taxon>Cerrena</taxon>
    </lineage>
</organism>
<gene>
    <name evidence="2" type="ORF">QCA50_014261</name>
</gene>